<proteinExistence type="predicted"/>
<dbReference type="OrthoDB" id="10424247at2759"/>
<keyword evidence="3" id="KW-1185">Reference proteome</keyword>
<reference evidence="2" key="1">
    <citation type="journal article" date="2021" name="Nat. Commun.">
        <title>Genetic determinants of endophytism in the Arabidopsis root mycobiome.</title>
        <authorList>
            <person name="Mesny F."/>
            <person name="Miyauchi S."/>
            <person name="Thiergart T."/>
            <person name="Pickel B."/>
            <person name="Atanasova L."/>
            <person name="Karlsson M."/>
            <person name="Huettel B."/>
            <person name="Barry K.W."/>
            <person name="Haridas S."/>
            <person name="Chen C."/>
            <person name="Bauer D."/>
            <person name="Andreopoulos W."/>
            <person name="Pangilinan J."/>
            <person name="LaButti K."/>
            <person name="Riley R."/>
            <person name="Lipzen A."/>
            <person name="Clum A."/>
            <person name="Drula E."/>
            <person name="Henrissat B."/>
            <person name="Kohler A."/>
            <person name="Grigoriev I.V."/>
            <person name="Martin F.M."/>
            <person name="Hacquard S."/>
        </authorList>
    </citation>
    <scope>NUCLEOTIDE SEQUENCE</scope>
    <source>
        <strain evidence="2">MPI-CAGE-AT-0147</strain>
    </source>
</reference>
<dbReference type="EMBL" id="JAGMUV010000017">
    <property type="protein sequence ID" value="KAH7131249.1"/>
    <property type="molecule type" value="Genomic_DNA"/>
</dbReference>
<dbReference type="AlphaFoldDB" id="A0A9P9E5Y2"/>
<organism evidence="2 3">
    <name type="scientific">Dactylonectria macrodidyma</name>
    <dbReference type="NCBI Taxonomy" id="307937"/>
    <lineage>
        <taxon>Eukaryota</taxon>
        <taxon>Fungi</taxon>
        <taxon>Dikarya</taxon>
        <taxon>Ascomycota</taxon>
        <taxon>Pezizomycotina</taxon>
        <taxon>Sordariomycetes</taxon>
        <taxon>Hypocreomycetidae</taxon>
        <taxon>Hypocreales</taxon>
        <taxon>Nectriaceae</taxon>
        <taxon>Dactylonectria</taxon>
    </lineage>
</organism>
<feature type="compositionally biased region" description="Basic and acidic residues" evidence="1">
    <location>
        <begin position="254"/>
        <end position="270"/>
    </location>
</feature>
<protein>
    <submittedName>
        <fullName evidence="2">Uncharacterized protein</fullName>
    </submittedName>
</protein>
<feature type="compositionally biased region" description="Polar residues" evidence="1">
    <location>
        <begin position="19"/>
        <end position="33"/>
    </location>
</feature>
<feature type="compositionally biased region" description="Basic and acidic residues" evidence="1">
    <location>
        <begin position="44"/>
        <end position="63"/>
    </location>
</feature>
<feature type="region of interest" description="Disordered" evidence="1">
    <location>
        <begin position="1"/>
        <end position="214"/>
    </location>
</feature>
<feature type="region of interest" description="Disordered" evidence="1">
    <location>
        <begin position="254"/>
        <end position="276"/>
    </location>
</feature>
<feature type="compositionally biased region" description="Acidic residues" evidence="1">
    <location>
        <begin position="130"/>
        <end position="140"/>
    </location>
</feature>
<comment type="caution">
    <text evidence="2">The sequence shown here is derived from an EMBL/GenBank/DDBJ whole genome shotgun (WGS) entry which is preliminary data.</text>
</comment>
<name>A0A9P9E5Y2_9HYPO</name>
<sequence>MEATTYGSLLSSGRDDSSETFSDSDPRTANVSPLDQEAEDAEGDDLRVEFIDATKDASDKSEGSDSWLEDLLRDPEYETDEKDPEDLGSHISEQDEDAVKYDDISDSDEETSKAVQNDIDKQSDGHGQSDSEESDSEDQDGEHLEKQLELAEFLSLRDSSRAGVSRSSTLVPSRAAYASTNSSVKEQQSEDTSLKRSRRHSSTSTVVPSKRNKPSLTLEEENMQLKLKLAEYVAGSHGPLTDLRQLIDDAREKASSAERRAAENERRLEAIDELPI</sequence>
<gene>
    <name evidence="2" type="ORF">EDB81DRAFT_763901</name>
</gene>
<dbReference type="Proteomes" id="UP000738349">
    <property type="component" value="Unassembled WGS sequence"/>
</dbReference>
<accession>A0A9P9E5Y2</accession>
<evidence type="ECO:0000256" key="1">
    <source>
        <dbReference type="SAM" id="MobiDB-lite"/>
    </source>
</evidence>
<feature type="compositionally biased region" description="Acidic residues" evidence="1">
    <location>
        <begin position="77"/>
        <end position="86"/>
    </location>
</feature>
<evidence type="ECO:0000313" key="2">
    <source>
        <dbReference type="EMBL" id="KAH7131249.1"/>
    </source>
</evidence>
<feature type="compositionally biased region" description="Basic and acidic residues" evidence="1">
    <location>
        <begin position="118"/>
        <end position="129"/>
    </location>
</feature>
<evidence type="ECO:0000313" key="3">
    <source>
        <dbReference type="Proteomes" id="UP000738349"/>
    </source>
</evidence>